<feature type="compositionally biased region" description="Basic and acidic residues" evidence="1">
    <location>
        <begin position="1"/>
        <end position="14"/>
    </location>
</feature>
<protein>
    <submittedName>
        <fullName evidence="2">Uncharacterized protein</fullName>
    </submittedName>
</protein>
<comment type="caution">
    <text evidence="2">The sequence shown here is derived from an EMBL/GenBank/DDBJ whole genome shotgun (WGS) entry which is preliminary data.</text>
</comment>
<gene>
    <name evidence="2" type="ORF">S06H3_10854</name>
</gene>
<name>X1M9N3_9ZZZZ</name>
<accession>X1M9N3</accession>
<evidence type="ECO:0000256" key="1">
    <source>
        <dbReference type="SAM" id="MobiDB-lite"/>
    </source>
</evidence>
<dbReference type="EMBL" id="BARV01005124">
    <property type="protein sequence ID" value="GAI11410.1"/>
    <property type="molecule type" value="Genomic_DNA"/>
</dbReference>
<evidence type="ECO:0000313" key="2">
    <source>
        <dbReference type="EMBL" id="GAI11410.1"/>
    </source>
</evidence>
<sequence>EVYKEPDENKKGNKDASNNCPLQPHLNLRVFLQISFPGGHNLQELR</sequence>
<proteinExistence type="predicted"/>
<reference evidence="2" key="1">
    <citation type="journal article" date="2014" name="Front. Microbiol.">
        <title>High frequency of phylogenetically diverse reductive dehalogenase-homologous genes in deep subseafloor sedimentary metagenomes.</title>
        <authorList>
            <person name="Kawai M."/>
            <person name="Futagami T."/>
            <person name="Toyoda A."/>
            <person name="Takaki Y."/>
            <person name="Nishi S."/>
            <person name="Hori S."/>
            <person name="Arai W."/>
            <person name="Tsubouchi T."/>
            <person name="Morono Y."/>
            <person name="Uchiyama I."/>
            <person name="Ito T."/>
            <person name="Fujiyama A."/>
            <person name="Inagaki F."/>
            <person name="Takami H."/>
        </authorList>
    </citation>
    <scope>NUCLEOTIDE SEQUENCE</scope>
    <source>
        <strain evidence="2">Expedition CK06-06</strain>
    </source>
</reference>
<dbReference type="AlphaFoldDB" id="X1M9N3"/>
<feature type="non-terminal residue" evidence="2">
    <location>
        <position position="1"/>
    </location>
</feature>
<feature type="region of interest" description="Disordered" evidence="1">
    <location>
        <begin position="1"/>
        <end position="22"/>
    </location>
</feature>
<organism evidence="2">
    <name type="scientific">marine sediment metagenome</name>
    <dbReference type="NCBI Taxonomy" id="412755"/>
    <lineage>
        <taxon>unclassified sequences</taxon>
        <taxon>metagenomes</taxon>
        <taxon>ecological metagenomes</taxon>
    </lineage>
</organism>